<keyword evidence="3" id="KW-1185">Reference proteome</keyword>
<dbReference type="AlphaFoldDB" id="A0A067L2A8"/>
<reference evidence="1 3" key="1">
    <citation type="journal article" date="2014" name="PLoS ONE">
        <title>Global Analysis of Gene Expression Profiles in Physic Nut (Jatropha curcas L.) Seedlings Exposed to Salt Stress.</title>
        <authorList>
            <person name="Zhang L."/>
            <person name="Zhang C."/>
            <person name="Wu P."/>
            <person name="Chen Y."/>
            <person name="Li M."/>
            <person name="Jiang H."/>
            <person name="Wu G."/>
        </authorList>
    </citation>
    <scope>NUCLEOTIDE SEQUENCE [LARGE SCALE GENOMIC DNA]</scope>
    <source>
        <strain evidence="3">cv. GZQX0401</strain>
        <tissue evidence="1">Young leaves</tissue>
    </source>
</reference>
<evidence type="ECO:0000313" key="3">
    <source>
        <dbReference type="Proteomes" id="UP000027138"/>
    </source>
</evidence>
<proteinExistence type="predicted"/>
<name>A0A067L2A8_JATCU</name>
<protein>
    <submittedName>
        <fullName evidence="1">Uncharacterized protein</fullName>
    </submittedName>
</protein>
<dbReference type="EMBL" id="KK914294">
    <property type="protein sequence ID" value="KDP42572.1"/>
    <property type="molecule type" value="Genomic_DNA"/>
</dbReference>
<accession>A0A067L2A8</accession>
<gene>
    <name evidence="1" type="ORF">JCGZ_24346</name>
    <name evidence="2" type="ORF">JCGZ_24347</name>
</gene>
<sequence length="78" mass="8902">MGPSASNYENFPSIPPTTLSELDFCIRQFSRKLWLQQKKQKEEVEASCLELAEEGKKQSNEQKAALTEIANLESKLRD</sequence>
<dbReference type="Proteomes" id="UP000027138">
    <property type="component" value="Unassembled WGS sequence"/>
</dbReference>
<dbReference type="EMBL" id="KK914294">
    <property type="protein sequence ID" value="KDP42573.1"/>
    <property type="molecule type" value="Genomic_DNA"/>
</dbReference>
<organism evidence="1 3">
    <name type="scientific">Jatropha curcas</name>
    <name type="common">Barbados nut</name>
    <dbReference type="NCBI Taxonomy" id="180498"/>
    <lineage>
        <taxon>Eukaryota</taxon>
        <taxon>Viridiplantae</taxon>
        <taxon>Streptophyta</taxon>
        <taxon>Embryophyta</taxon>
        <taxon>Tracheophyta</taxon>
        <taxon>Spermatophyta</taxon>
        <taxon>Magnoliopsida</taxon>
        <taxon>eudicotyledons</taxon>
        <taxon>Gunneridae</taxon>
        <taxon>Pentapetalae</taxon>
        <taxon>rosids</taxon>
        <taxon>fabids</taxon>
        <taxon>Malpighiales</taxon>
        <taxon>Euphorbiaceae</taxon>
        <taxon>Crotonoideae</taxon>
        <taxon>Jatropheae</taxon>
        <taxon>Jatropha</taxon>
    </lineage>
</organism>
<evidence type="ECO:0000313" key="2">
    <source>
        <dbReference type="EMBL" id="KDP42573.1"/>
    </source>
</evidence>
<evidence type="ECO:0000313" key="1">
    <source>
        <dbReference type="EMBL" id="KDP42572.1"/>
    </source>
</evidence>